<evidence type="ECO:0000313" key="1">
    <source>
        <dbReference type="EMBL" id="AZS16624.1"/>
    </source>
</evidence>
<dbReference type="AlphaFoldDB" id="A0A3S9V221"/>
<sequence>MRYYWHFVKDIKPIEDFEKQLKMIEKDEHGYIRM</sequence>
<evidence type="ECO:0000313" key="2">
    <source>
        <dbReference type="Proteomes" id="UP000270678"/>
    </source>
</evidence>
<organism evidence="1 2">
    <name type="scientific">Paenibacillus lutimineralis</name>
    <dbReference type="NCBI Taxonomy" id="2707005"/>
    <lineage>
        <taxon>Bacteria</taxon>
        <taxon>Bacillati</taxon>
        <taxon>Bacillota</taxon>
        <taxon>Bacilli</taxon>
        <taxon>Bacillales</taxon>
        <taxon>Paenibacillaceae</taxon>
        <taxon>Paenibacillus</taxon>
    </lineage>
</organism>
<dbReference type="RefSeq" id="WP_127001416.1">
    <property type="nucleotide sequence ID" value="NZ_CP034346.1"/>
</dbReference>
<dbReference type="EMBL" id="CP034346">
    <property type="protein sequence ID" value="AZS16624.1"/>
    <property type="molecule type" value="Genomic_DNA"/>
</dbReference>
<dbReference type="Proteomes" id="UP000270678">
    <property type="component" value="Chromosome"/>
</dbReference>
<dbReference type="OrthoDB" id="1362002at2"/>
<dbReference type="KEGG" id="plut:EI981_20615"/>
<proteinExistence type="predicted"/>
<gene>
    <name evidence="1" type="ORF">EI981_20615</name>
</gene>
<keyword evidence="2" id="KW-1185">Reference proteome</keyword>
<accession>A0A3S9V221</accession>
<reference evidence="2" key="1">
    <citation type="submission" date="2018-12" db="EMBL/GenBank/DDBJ databases">
        <title>Complete genome sequence of Paenibacillus sp. MBLB1234.</title>
        <authorList>
            <person name="Nam Y.-D."/>
            <person name="Kang J."/>
            <person name="Chung W.-H."/>
            <person name="Park Y.S."/>
        </authorList>
    </citation>
    <scope>NUCLEOTIDE SEQUENCE [LARGE SCALE GENOMIC DNA]</scope>
    <source>
        <strain evidence="2">MBLB1234</strain>
    </source>
</reference>
<name>A0A3S9V221_9BACL</name>
<protein>
    <submittedName>
        <fullName evidence="1">DUF3024 domain-containing protein</fullName>
    </submittedName>
</protein>